<protein>
    <submittedName>
        <fullName evidence="1">Transcriptional regulator</fullName>
    </submittedName>
</protein>
<reference evidence="1" key="1">
    <citation type="submission" date="2016-06" db="UniProtKB">
        <authorList>
            <consortium name="WormBaseParasite"/>
        </authorList>
    </citation>
    <scope>IDENTIFICATION</scope>
</reference>
<dbReference type="AlphaFoldDB" id="A0A183JT95"/>
<accession>A0A183JT95</accession>
<evidence type="ECO:0000313" key="1">
    <source>
        <dbReference type="WBParaSite" id="SCUD_0000593501-mRNA-1"/>
    </source>
</evidence>
<sequence>MTQVLNLLTVYQNHFDLTLRYALHIAVHKQQVQRLD</sequence>
<organism evidence="1">
    <name type="scientific">Schistosoma curassoni</name>
    <dbReference type="NCBI Taxonomy" id="6186"/>
    <lineage>
        <taxon>Eukaryota</taxon>
        <taxon>Metazoa</taxon>
        <taxon>Spiralia</taxon>
        <taxon>Lophotrochozoa</taxon>
        <taxon>Platyhelminthes</taxon>
        <taxon>Trematoda</taxon>
        <taxon>Digenea</taxon>
        <taxon>Strigeidida</taxon>
        <taxon>Schistosomatoidea</taxon>
        <taxon>Schistosomatidae</taxon>
        <taxon>Schistosoma</taxon>
    </lineage>
</organism>
<name>A0A183JT95_9TREM</name>
<proteinExistence type="predicted"/>
<dbReference type="WBParaSite" id="SCUD_0000593501-mRNA-1">
    <property type="protein sequence ID" value="SCUD_0000593501-mRNA-1"/>
    <property type="gene ID" value="SCUD_0000593501"/>
</dbReference>